<dbReference type="InterPro" id="IPR036291">
    <property type="entry name" value="NAD(P)-bd_dom_sf"/>
</dbReference>
<dbReference type="Pfam" id="PF01408">
    <property type="entry name" value="GFO_IDH_MocA"/>
    <property type="match status" value="1"/>
</dbReference>
<dbReference type="Proteomes" id="UP000825051">
    <property type="component" value="Chromosome"/>
</dbReference>
<reference evidence="2" key="1">
    <citation type="submission" date="2021-08" db="EMBL/GenBank/DDBJ databases">
        <title>Genome of a novel bacterium of the phylum Verrucomicrobia, Oleiharenicola sp. KSB-15.</title>
        <authorList>
            <person name="Chung J.-H."/>
            <person name="Ahn J.-H."/>
            <person name="Yoon Y."/>
            <person name="Kim D.-Y."/>
            <person name="An S.-H."/>
            <person name="Park I."/>
            <person name="Yeon J."/>
        </authorList>
    </citation>
    <scope>NUCLEOTIDE SEQUENCE</scope>
    <source>
        <strain evidence="2">KSB-15</strain>
    </source>
</reference>
<evidence type="ECO:0000313" key="2">
    <source>
        <dbReference type="EMBL" id="QYM80853.1"/>
    </source>
</evidence>
<sequence length="309" mass="33233">MLGMIDGNGHPWSWSAIVNGYDPARMSACPYPVIPRYLDAQPPGTVGIAGARVTHLWTDRPAEAAPVAAATFIPHVVARPEDVIGQVDAALIAVDDGFDHVERARPFVEAGLPVFVDKPLALTVADLRTFIAWHRAGARIFSSSGLRFAPELDTLQSRLAELGALRWISAVSCKTWARYGIHLLEPVFRILGPGFVSIRLESSSAAEIAHLVHASGAEVTLPVIKDGGATFGTLHLCGTGGQTHFQFADTYTSFRRQLVNFIAYARTGVETYPFTDTIELMSVLIAGLRSSTAGGRHVPIAEIQSELAP</sequence>
<gene>
    <name evidence="2" type="ORF">K0B96_14970</name>
</gene>
<dbReference type="Gene3D" id="3.30.360.10">
    <property type="entry name" value="Dihydrodipicolinate Reductase, domain 2"/>
    <property type="match status" value="1"/>
</dbReference>
<name>A0A8F9TZY9_9BACT</name>
<organism evidence="2 3">
    <name type="scientific">Horticoccus luteus</name>
    <dbReference type="NCBI Taxonomy" id="2862869"/>
    <lineage>
        <taxon>Bacteria</taxon>
        <taxon>Pseudomonadati</taxon>
        <taxon>Verrucomicrobiota</taxon>
        <taxon>Opitutia</taxon>
        <taxon>Opitutales</taxon>
        <taxon>Opitutaceae</taxon>
        <taxon>Horticoccus</taxon>
    </lineage>
</organism>
<dbReference type="KEGG" id="ole:K0B96_14970"/>
<dbReference type="EMBL" id="CP080507">
    <property type="protein sequence ID" value="QYM80853.1"/>
    <property type="molecule type" value="Genomic_DNA"/>
</dbReference>
<dbReference type="SUPFAM" id="SSF51735">
    <property type="entry name" value="NAD(P)-binding Rossmann-fold domains"/>
    <property type="match status" value="1"/>
</dbReference>
<keyword evidence="3" id="KW-1185">Reference proteome</keyword>
<dbReference type="GO" id="GO:0000166">
    <property type="term" value="F:nucleotide binding"/>
    <property type="evidence" value="ECO:0007669"/>
    <property type="project" value="InterPro"/>
</dbReference>
<proteinExistence type="predicted"/>
<evidence type="ECO:0000313" key="3">
    <source>
        <dbReference type="Proteomes" id="UP000825051"/>
    </source>
</evidence>
<feature type="domain" description="Gfo/Idh/MocA-like oxidoreductase N-terminal" evidence="1">
    <location>
        <begin position="50"/>
        <end position="132"/>
    </location>
</feature>
<accession>A0A8F9TZY9</accession>
<dbReference type="AlphaFoldDB" id="A0A8F9TZY9"/>
<protein>
    <submittedName>
        <fullName evidence="2">Gfo/Idh/MocA family oxidoreductase</fullName>
    </submittedName>
</protein>
<dbReference type="Gene3D" id="3.40.50.720">
    <property type="entry name" value="NAD(P)-binding Rossmann-like Domain"/>
    <property type="match status" value="1"/>
</dbReference>
<dbReference type="InterPro" id="IPR000683">
    <property type="entry name" value="Gfo/Idh/MocA-like_OxRdtase_N"/>
</dbReference>
<evidence type="ECO:0000259" key="1">
    <source>
        <dbReference type="Pfam" id="PF01408"/>
    </source>
</evidence>